<dbReference type="Proteomes" id="UP000253594">
    <property type="component" value="Unassembled WGS sequence"/>
</dbReference>
<dbReference type="AlphaFoldDB" id="A0A2K4Y2M2"/>
<dbReference type="EMBL" id="QORE01000644">
    <property type="protein sequence ID" value="RCI73344.1"/>
    <property type="molecule type" value="Genomic_DNA"/>
</dbReference>
<dbReference type="RefSeq" id="WP_023100580.1">
    <property type="nucleotide sequence ID" value="NZ_BSAZ01000023.1"/>
</dbReference>
<evidence type="ECO:0000313" key="1">
    <source>
        <dbReference type="EMBL" id="CRP63315.1"/>
    </source>
</evidence>
<organism evidence="2 4">
    <name type="scientific">Pseudomonas aeruginosa</name>
    <dbReference type="NCBI Taxonomy" id="287"/>
    <lineage>
        <taxon>Bacteria</taxon>
        <taxon>Pseudomonadati</taxon>
        <taxon>Pseudomonadota</taxon>
        <taxon>Gammaproteobacteria</taxon>
        <taxon>Pseudomonadales</taxon>
        <taxon>Pseudomonadaceae</taxon>
        <taxon>Pseudomonas</taxon>
    </lineage>
</organism>
<sequence>MAKLIQVDPGMPISFTPHRDEPITDATMVDLAEQMKLPNLLRCDTPLNDAEPLTLHSEAAAVLHWVQNHEKWRVRLEETLQSMCQDLGGRPFLTAFMPIEELEAFAKDLADSGLVPELRQLAEQWRAQGATMGYIDGYLANSH</sequence>
<evidence type="ECO:0000313" key="3">
    <source>
        <dbReference type="Proteomes" id="UP000045039"/>
    </source>
</evidence>
<protein>
    <submittedName>
        <fullName evidence="2">Uncharacterized protein</fullName>
    </submittedName>
</protein>
<accession>A0A2K4Y2M2</accession>
<reference evidence="3" key="2">
    <citation type="submission" date="2015-06" db="EMBL/GenBank/DDBJ databases">
        <authorList>
            <person name="Radhakrishnan Rajesh"/>
            <person name="Underwood Anthony"/>
            <person name="Al-Shahib Ali"/>
        </authorList>
    </citation>
    <scope>NUCLEOTIDE SEQUENCE [LARGE SCALE GENOMIC DNA]</scope>
    <source>
        <strain evidence="3">P19_London_7_VIM_2_05_10</strain>
    </source>
</reference>
<name>A0A2K4Y2M2_PSEAI</name>
<proteinExistence type="predicted"/>
<dbReference type="EMBL" id="CVVU01000234">
    <property type="protein sequence ID" value="CRP63315.1"/>
    <property type="molecule type" value="Genomic_DNA"/>
</dbReference>
<reference evidence="2 4" key="3">
    <citation type="submission" date="2018-07" db="EMBL/GenBank/DDBJ databases">
        <title>Mechanisms of high-level aminoglycoside resistance among Gram-negative pathogens in Brazil.</title>
        <authorList>
            <person name="Ballaben A.S."/>
            <person name="Darini A.L.C."/>
            <person name="Doi Y."/>
        </authorList>
    </citation>
    <scope>NUCLEOTIDE SEQUENCE [LARGE SCALE GENOMIC DNA]</scope>
    <source>
        <strain evidence="2 4">B2-305</strain>
    </source>
</reference>
<gene>
    <name evidence="2" type="ORF">DT376_18860</name>
    <name evidence="1" type="ORF">PAERUG_P19_London_7_VIM_2_05_10_05062</name>
</gene>
<evidence type="ECO:0000313" key="4">
    <source>
        <dbReference type="Proteomes" id="UP000253594"/>
    </source>
</evidence>
<evidence type="ECO:0000313" key="2">
    <source>
        <dbReference type="EMBL" id="RCI73344.1"/>
    </source>
</evidence>
<comment type="caution">
    <text evidence="2">The sequence shown here is derived from an EMBL/GenBank/DDBJ whole genome shotgun (WGS) entry which is preliminary data.</text>
</comment>
<reference evidence="1" key="1">
    <citation type="submission" date="2015-06" db="EMBL/GenBank/DDBJ databases">
        <authorList>
            <person name="Radhakrishnan R."/>
            <person name="Underwood A."/>
            <person name="Al-Shahib A."/>
        </authorList>
    </citation>
    <scope>NUCLEOTIDE SEQUENCE</scope>
    <source>
        <strain evidence="1">P19_London_7_VIM_2_05_10</strain>
    </source>
</reference>
<dbReference type="Proteomes" id="UP000045039">
    <property type="component" value="Unassembled WGS sequence"/>
</dbReference>